<protein>
    <recommendedName>
        <fullName evidence="11">Chlorophyll a-b binding protein, chloroplastic</fullName>
    </recommendedName>
</protein>
<dbReference type="SMR" id="A0A1D6FY06"/>
<dbReference type="AlphaFoldDB" id="A0A1D6FY06"/>
<organism evidence="13">
    <name type="scientific">Zea mays</name>
    <name type="common">Maize</name>
    <dbReference type="NCBI Taxonomy" id="4577"/>
    <lineage>
        <taxon>Eukaryota</taxon>
        <taxon>Viridiplantae</taxon>
        <taxon>Streptophyta</taxon>
        <taxon>Embryophyta</taxon>
        <taxon>Tracheophyta</taxon>
        <taxon>Spermatophyta</taxon>
        <taxon>Magnoliopsida</taxon>
        <taxon>Liliopsida</taxon>
        <taxon>Poales</taxon>
        <taxon>Poaceae</taxon>
        <taxon>PACMAD clade</taxon>
        <taxon>Panicoideae</taxon>
        <taxon>Andropogonodae</taxon>
        <taxon>Andropogoneae</taxon>
        <taxon>Tripsacinae</taxon>
        <taxon>Zea</taxon>
    </lineage>
</organism>
<comment type="subcellular location">
    <subcellularLocation>
        <location evidence="2 11">Plastid</location>
        <location evidence="2 11">Chloroplast thylakoid membrane</location>
    </subcellularLocation>
</comment>
<evidence type="ECO:0000256" key="6">
    <source>
        <dbReference type="ARBA" id="ARBA00022531"/>
    </source>
</evidence>
<feature type="region of interest" description="Disordered" evidence="12">
    <location>
        <begin position="26"/>
        <end position="102"/>
    </location>
</feature>
<evidence type="ECO:0000256" key="8">
    <source>
        <dbReference type="ARBA" id="ARBA00022946"/>
    </source>
</evidence>
<comment type="similarity">
    <text evidence="11">Belongs to the light-harvesting chlorophyll a/b-binding (LHC) protein family.</text>
</comment>
<reference evidence="13" key="1">
    <citation type="submission" date="2015-12" db="EMBL/GenBank/DDBJ databases">
        <title>Update maize B73 reference genome by single molecule sequencing technologies.</title>
        <authorList>
            <consortium name="Maize Genome Sequencing Project"/>
            <person name="Ware D."/>
        </authorList>
    </citation>
    <scope>NUCLEOTIDE SEQUENCE</scope>
    <source>
        <tissue evidence="13">Seedling</tissue>
    </source>
</reference>
<keyword evidence="4 10" id="KW-0148">Chlorophyll</keyword>
<evidence type="ECO:0000256" key="9">
    <source>
        <dbReference type="ARBA" id="ARBA00022991"/>
    </source>
</evidence>
<feature type="binding site" evidence="10">
    <location>
        <position position="140"/>
    </location>
    <ligand>
        <name>chlorophyll a</name>
        <dbReference type="ChEBI" id="CHEBI:58416"/>
        <label>3</label>
    </ligand>
</feature>
<accession>A0A1D6FY06</accession>
<dbReference type="PANTHER" id="PTHR21649">
    <property type="entry name" value="CHLOROPHYLL A/B BINDING PROTEIN"/>
    <property type="match status" value="1"/>
</dbReference>
<feature type="non-terminal residue" evidence="13">
    <location>
        <position position="164"/>
    </location>
</feature>
<evidence type="ECO:0000256" key="10">
    <source>
        <dbReference type="PIRSR" id="PIRSR601344-1"/>
    </source>
</evidence>
<keyword evidence="11" id="KW-0603">Photosystem I</keyword>
<keyword evidence="11" id="KW-0604">Photosystem II</keyword>
<sequence>MALVSTSATAPAAVLKTPFLGARRALANAAAPKPAPRAPRRRRGRRQEVVDPPSSSTRPGSTDHPVPRRQARARQCRRAQARAARSSPSPRPPPRSCGSAEFINPPWLDGSLPGDFGFDPLGLGKDPAFLKWYREAELIHGRSAMAAVLGIFMGQPRFGDCGRA</sequence>
<keyword evidence="9 11" id="KW-0157">Chromophore</keyword>
<evidence type="ECO:0000256" key="2">
    <source>
        <dbReference type="ARBA" id="ARBA00004334"/>
    </source>
</evidence>
<dbReference type="GO" id="GO:0009523">
    <property type="term" value="C:photosystem II"/>
    <property type="evidence" value="ECO:0007669"/>
    <property type="project" value="UniProtKB-KW"/>
</dbReference>
<evidence type="ECO:0000256" key="11">
    <source>
        <dbReference type="RuleBase" id="RU363080"/>
    </source>
</evidence>
<dbReference type="InterPro" id="IPR001344">
    <property type="entry name" value="Chloro_AB-bd_pln"/>
</dbReference>
<evidence type="ECO:0000313" key="13">
    <source>
        <dbReference type="EMBL" id="AQK96232.1"/>
    </source>
</evidence>
<comment type="function">
    <text evidence="1 11">The light-harvesting complex (LHC) functions as a light receptor, it captures and delivers excitation energy to photosystems with which it is closely associated.</text>
</comment>
<feature type="binding site" description="axial binding residue" evidence="10">
    <location>
        <position position="142"/>
    </location>
    <ligand>
        <name>chlorophyll b</name>
        <dbReference type="ChEBI" id="CHEBI:61721"/>
        <label>1</label>
    </ligand>
    <ligandPart>
        <name>Mg</name>
        <dbReference type="ChEBI" id="CHEBI:25107"/>
    </ligandPart>
</feature>
<dbReference type="GO" id="GO:0009535">
    <property type="term" value="C:chloroplast thylakoid membrane"/>
    <property type="evidence" value="ECO:0007669"/>
    <property type="project" value="UniProtKB-SubCell"/>
</dbReference>
<dbReference type="STRING" id="4577.A0A1D6FY06"/>
<dbReference type="EMBL" id="CM000784">
    <property type="protein sequence ID" value="AQK96232.1"/>
    <property type="molecule type" value="Genomic_DNA"/>
</dbReference>
<name>A0A1D6FY06_MAIZE</name>
<dbReference type="GO" id="GO:0016168">
    <property type="term" value="F:chlorophyll binding"/>
    <property type="evidence" value="ECO:0007669"/>
    <property type="project" value="UniProtKB-KW"/>
</dbReference>
<proteinExistence type="inferred from homology"/>
<keyword evidence="6 11" id="KW-0602">Photosynthesis</keyword>
<dbReference type="Gene3D" id="1.10.3460.10">
    <property type="entry name" value="Chlorophyll a/b binding protein domain"/>
    <property type="match status" value="1"/>
</dbReference>
<dbReference type="InterPro" id="IPR022796">
    <property type="entry name" value="Chloroa_b-bind"/>
</dbReference>
<dbReference type="SUPFAM" id="SSF103511">
    <property type="entry name" value="Chlorophyll a-b binding protein"/>
    <property type="match status" value="1"/>
</dbReference>
<keyword evidence="11" id="KW-0793">Thylakoid</keyword>
<dbReference type="GO" id="GO:0009765">
    <property type="term" value="P:photosynthesis, light harvesting"/>
    <property type="evidence" value="ECO:0007669"/>
    <property type="project" value="InterPro"/>
</dbReference>
<gene>
    <name evidence="13" type="ORF">ZEAMMB73_Zm00001d011218</name>
</gene>
<evidence type="ECO:0000256" key="3">
    <source>
        <dbReference type="ARBA" id="ARBA00011769"/>
    </source>
</evidence>
<evidence type="ECO:0000256" key="4">
    <source>
        <dbReference type="ARBA" id="ARBA00022494"/>
    </source>
</evidence>
<dbReference type="GO" id="GO:0009522">
    <property type="term" value="C:photosystem I"/>
    <property type="evidence" value="ECO:0007669"/>
    <property type="project" value="UniProtKB-KW"/>
</dbReference>
<evidence type="ECO:0000256" key="5">
    <source>
        <dbReference type="ARBA" id="ARBA00022528"/>
    </source>
</evidence>
<evidence type="ECO:0000256" key="1">
    <source>
        <dbReference type="ARBA" id="ARBA00003803"/>
    </source>
</evidence>
<feature type="compositionally biased region" description="Basic residues" evidence="12">
    <location>
        <begin position="67"/>
        <end position="80"/>
    </location>
</feature>
<keyword evidence="5 11" id="KW-0150">Chloroplast</keyword>
<dbReference type="Pfam" id="PF00504">
    <property type="entry name" value="Chloroa_b-bind"/>
    <property type="match status" value="1"/>
</dbReference>
<keyword evidence="7 11" id="KW-0934">Plastid</keyword>
<evidence type="ECO:0000256" key="7">
    <source>
        <dbReference type="ARBA" id="ARBA00022640"/>
    </source>
</evidence>
<keyword evidence="8" id="KW-0809">Transit peptide</keyword>
<feature type="binding site" evidence="10">
    <location>
        <position position="137"/>
    </location>
    <ligand>
        <name>chlorophyll a</name>
        <dbReference type="ChEBI" id="CHEBI:58416"/>
        <label>1</label>
    </ligand>
</feature>
<comment type="subunit">
    <text evidence="3">The LHC complex consists of chlorophyll a-b binding proteins.</text>
</comment>
<evidence type="ECO:0000256" key="12">
    <source>
        <dbReference type="SAM" id="MobiDB-lite"/>
    </source>
</evidence>
<dbReference type="InParanoid" id="A0A1D6FY06"/>